<protein>
    <submittedName>
        <fullName evidence="1">Uncharacterized protein</fullName>
    </submittedName>
</protein>
<accession>A0A9W9WEW2</accession>
<evidence type="ECO:0000313" key="1">
    <source>
        <dbReference type="EMBL" id="KAJ5456910.1"/>
    </source>
</evidence>
<reference evidence="1" key="1">
    <citation type="submission" date="2022-12" db="EMBL/GenBank/DDBJ databases">
        <authorList>
            <person name="Petersen C."/>
        </authorList>
    </citation>
    <scope>NUCLEOTIDE SEQUENCE</scope>
    <source>
        <strain evidence="1">IBT 17660</strain>
    </source>
</reference>
<evidence type="ECO:0000313" key="2">
    <source>
        <dbReference type="Proteomes" id="UP001147760"/>
    </source>
</evidence>
<keyword evidence="2" id="KW-1185">Reference proteome</keyword>
<proteinExistence type="predicted"/>
<gene>
    <name evidence="1" type="ORF">N7530_012184</name>
</gene>
<reference evidence="1" key="2">
    <citation type="journal article" date="2023" name="IMA Fungus">
        <title>Comparative genomic study of the Penicillium genus elucidates a diverse pangenome and 15 lateral gene transfer events.</title>
        <authorList>
            <person name="Petersen C."/>
            <person name="Sorensen T."/>
            <person name="Nielsen M.R."/>
            <person name="Sondergaard T.E."/>
            <person name="Sorensen J.L."/>
            <person name="Fitzpatrick D.A."/>
            <person name="Frisvad J.C."/>
            <person name="Nielsen K.L."/>
        </authorList>
    </citation>
    <scope>NUCLEOTIDE SEQUENCE</scope>
    <source>
        <strain evidence="1">IBT 17660</strain>
    </source>
</reference>
<dbReference type="AlphaFoldDB" id="A0A9W9WEW2"/>
<name>A0A9W9WEW2_9EURO</name>
<dbReference type="OrthoDB" id="4364904at2759"/>
<dbReference type="Proteomes" id="UP001147760">
    <property type="component" value="Unassembled WGS sequence"/>
</dbReference>
<comment type="caution">
    <text evidence="1">The sequence shown here is derived from an EMBL/GenBank/DDBJ whole genome shotgun (WGS) entry which is preliminary data.</text>
</comment>
<sequence length="120" mass="13537">MPARRPTSTRKSMPRYGMCAEDEALDTIRHLSVMNKNAQMELVAYNDKHNLPYYDKLEFGNDGWLIAPPSDHRLSDALVFVIIGQNLIASKENSADALTKALSKVEFEGLRTLLVSRKDD</sequence>
<dbReference type="EMBL" id="JAPWDO010000009">
    <property type="protein sequence ID" value="KAJ5456910.1"/>
    <property type="molecule type" value="Genomic_DNA"/>
</dbReference>
<organism evidence="1 2">
    <name type="scientific">Penicillium desertorum</name>
    <dbReference type="NCBI Taxonomy" id="1303715"/>
    <lineage>
        <taxon>Eukaryota</taxon>
        <taxon>Fungi</taxon>
        <taxon>Dikarya</taxon>
        <taxon>Ascomycota</taxon>
        <taxon>Pezizomycotina</taxon>
        <taxon>Eurotiomycetes</taxon>
        <taxon>Eurotiomycetidae</taxon>
        <taxon>Eurotiales</taxon>
        <taxon>Aspergillaceae</taxon>
        <taxon>Penicillium</taxon>
    </lineage>
</organism>